<evidence type="ECO:0000256" key="12">
    <source>
        <dbReference type="RuleBase" id="RU003615"/>
    </source>
</evidence>
<feature type="domain" description="Glycosyl hydrolase family 13 catalytic" evidence="14">
    <location>
        <begin position="20"/>
        <end position="338"/>
    </location>
</feature>
<dbReference type="SMART" id="SM00642">
    <property type="entry name" value="Aamy"/>
    <property type="match status" value="1"/>
</dbReference>
<dbReference type="SMART" id="SM00632">
    <property type="entry name" value="Aamy_C"/>
    <property type="match status" value="1"/>
</dbReference>
<dbReference type="InParanoid" id="A0A3B1JD18"/>
<evidence type="ECO:0000259" key="14">
    <source>
        <dbReference type="SMART" id="SM00642"/>
    </source>
</evidence>
<evidence type="ECO:0000256" key="2">
    <source>
        <dbReference type="ARBA" id="ARBA00001913"/>
    </source>
</evidence>
<keyword evidence="9" id="KW-0868">Chloride</keyword>
<dbReference type="InterPro" id="IPR031319">
    <property type="entry name" value="A-amylase_C"/>
</dbReference>
<evidence type="ECO:0000256" key="5">
    <source>
        <dbReference type="ARBA" id="ARBA00012595"/>
    </source>
</evidence>
<protein>
    <recommendedName>
        <fullName evidence="5">alpha-amylase</fullName>
        <ecNumber evidence="5">3.2.1.1</ecNumber>
    </recommendedName>
</protein>
<accession>A0A3B1JD18</accession>
<keyword evidence="8" id="KW-0106">Calcium</keyword>
<dbReference type="GO" id="GO:0046872">
    <property type="term" value="F:metal ion binding"/>
    <property type="evidence" value="ECO:0007669"/>
    <property type="project" value="UniProtKB-KW"/>
</dbReference>
<dbReference type="InterPro" id="IPR017853">
    <property type="entry name" value="GH"/>
</dbReference>
<evidence type="ECO:0000256" key="7">
    <source>
        <dbReference type="ARBA" id="ARBA00022801"/>
    </source>
</evidence>
<name>A0A3B1JD18_ASTMX</name>
<comment type="cofactor">
    <cofactor evidence="3">
        <name>chloride</name>
        <dbReference type="ChEBI" id="CHEBI:17996"/>
    </cofactor>
</comment>
<reference evidence="15" key="4">
    <citation type="submission" date="2025-09" db="UniProtKB">
        <authorList>
            <consortium name="Ensembl"/>
        </authorList>
    </citation>
    <scope>IDENTIFICATION</scope>
</reference>
<evidence type="ECO:0000256" key="3">
    <source>
        <dbReference type="ARBA" id="ARBA00001923"/>
    </source>
</evidence>
<keyword evidence="7" id="KW-0378">Hydrolase</keyword>
<evidence type="ECO:0000256" key="8">
    <source>
        <dbReference type="ARBA" id="ARBA00022837"/>
    </source>
</evidence>
<dbReference type="GO" id="GO:0004556">
    <property type="term" value="F:alpha-amylase activity"/>
    <property type="evidence" value="ECO:0007669"/>
    <property type="project" value="UniProtKB-EC"/>
</dbReference>
<organism evidence="15 16">
    <name type="scientific">Astyanax mexicanus</name>
    <name type="common">Blind cave fish</name>
    <name type="synonym">Astyanax fasciatus mexicanus</name>
    <dbReference type="NCBI Taxonomy" id="7994"/>
    <lineage>
        <taxon>Eukaryota</taxon>
        <taxon>Metazoa</taxon>
        <taxon>Chordata</taxon>
        <taxon>Craniata</taxon>
        <taxon>Vertebrata</taxon>
        <taxon>Euteleostomi</taxon>
        <taxon>Actinopterygii</taxon>
        <taxon>Neopterygii</taxon>
        <taxon>Teleostei</taxon>
        <taxon>Ostariophysi</taxon>
        <taxon>Characiformes</taxon>
        <taxon>Characoidei</taxon>
        <taxon>Acestrorhamphidae</taxon>
        <taxon>Acestrorhamphinae</taxon>
        <taxon>Astyanax</taxon>
    </lineage>
</organism>
<dbReference type="Gene3D" id="3.20.20.80">
    <property type="entry name" value="Glycosidases"/>
    <property type="match status" value="2"/>
</dbReference>
<keyword evidence="6" id="KW-0479">Metal-binding</keyword>
<reference evidence="16" key="2">
    <citation type="journal article" date="2014" name="Nat. Commun.">
        <title>The cavefish genome reveals candidate genes for eye loss.</title>
        <authorList>
            <person name="McGaugh S.E."/>
            <person name="Gross J.B."/>
            <person name="Aken B."/>
            <person name="Blin M."/>
            <person name="Borowsky R."/>
            <person name="Chalopin D."/>
            <person name="Hinaux H."/>
            <person name="Jeffery W.R."/>
            <person name="Keene A."/>
            <person name="Ma L."/>
            <person name="Minx P."/>
            <person name="Murphy D."/>
            <person name="O'Quin K.E."/>
            <person name="Retaux S."/>
            <person name="Rohner N."/>
            <person name="Searle S.M."/>
            <person name="Stahl B.A."/>
            <person name="Tabin C."/>
            <person name="Volff J.N."/>
            <person name="Yoshizawa M."/>
            <person name="Warren W.C."/>
        </authorList>
    </citation>
    <scope>NUCLEOTIDE SEQUENCE [LARGE SCALE GENOMIC DNA]</scope>
    <source>
        <strain evidence="16">female</strain>
    </source>
</reference>
<reference evidence="16" key="1">
    <citation type="submission" date="2013-03" db="EMBL/GenBank/DDBJ databases">
        <authorList>
            <person name="Jeffery W."/>
            <person name="Warren W."/>
            <person name="Wilson R.K."/>
        </authorList>
    </citation>
    <scope>NUCLEOTIDE SEQUENCE</scope>
    <source>
        <strain evidence="16">female</strain>
    </source>
</reference>
<dbReference type="Ensembl" id="ENSAMXT00000056527.1">
    <property type="protein sequence ID" value="ENSAMXP00000039189.1"/>
    <property type="gene ID" value="ENSAMXG00000040634.1"/>
</dbReference>
<evidence type="ECO:0000256" key="4">
    <source>
        <dbReference type="ARBA" id="ARBA00008061"/>
    </source>
</evidence>
<evidence type="ECO:0000313" key="16">
    <source>
        <dbReference type="Proteomes" id="UP000018467"/>
    </source>
</evidence>
<dbReference type="SUPFAM" id="SSF51445">
    <property type="entry name" value="(Trans)glycosidases"/>
    <property type="match status" value="1"/>
</dbReference>
<dbReference type="PRINTS" id="PR00110">
    <property type="entry name" value="ALPHAAMYLASE"/>
</dbReference>
<keyword evidence="16" id="KW-1185">Reference proteome</keyword>
<dbReference type="Bgee" id="ENSAMXG00000040634">
    <property type="expression patterns" value="Expressed in liver and 1 other cell type or tissue"/>
</dbReference>
<evidence type="ECO:0000256" key="1">
    <source>
        <dbReference type="ARBA" id="ARBA00000548"/>
    </source>
</evidence>
<reference evidence="15" key="3">
    <citation type="submission" date="2025-08" db="UniProtKB">
        <authorList>
            <consortium name="Ensembl"/>
        </authorList>
    </citation>
    <scope>IDENTIFICATION</scope>
</reference>
<dbReference type="SUPFAM" id="SSF51011">
    <property type="entry name" value="Glycosyl hydrolase domain"/>
    <property type="match status" value="1"/>
</dbReference>
<dbReference type="EC" id="3.2.1.1" evidence="5"/>
<sequence length="427" mass="47377">MPKVLIFLRDISCPNMKGWRTYPRPLFEWRWADIAAECERYLAPNGFEESLLQAEHCHQPRSPMVARIPANQCNNVGVKIFSSLHLQSRMGYGDGGAGTHSQLCTYFNANTKEFPSIPFHSGNRELYDMNQVGKDYVLVVPITMNALIDMGVAGFRVDACKHMGLGELSAVYGRLNNSTPQWFSVVQTLHLPRGSLADKSAEYTGLGRVTEFKYGAKLGNRLCVNGTEKLVCFRNWGEGWGMMASDKALVFVDNHDRSAEAMELESIHHAVALMLAHPYGVTRVMSSFRWTVTIQRRMDHRSYGDGTNQAVPINADSTCGDGWVCEHRWRQISMVIFRNVVGGRCSPTGDNGSNFRCFRSGIHFRTLDATLATGLPGGTYCDVISGQKEGGSCTGKQVTVGSDGKAYFKISNSEEDPFFAIHADSKL</sequence>
<evidence type="ECO:0000256" key="6">
    <source>
        <dbReference type="ARBA" id="ARBA00022723"/>
    </source>
</evidence>
<comment type="cofactor">
    <cofactor evidence="2">
        <name>Ca(2+)</name>
        <dbReference type="ChEBI" id="CHEBI:29108"/>
    </cofactor>
</comment>
<dbReference type="PANTHER" id="PTHR43447">
    <property type="entry name" value="ALPHA-AMYLASE"/>
    <property type="match status" value="1"/>
</dbReference>
<comment type="catalytic activity">
    <reaction evidence="1">
        <text>Endohydrolysis of (1-&gt;4)-alpha-D-glucosidic linkages in polysaccharides containing three or more (1-&gt;4)-alpha-linked D-glucose units.</text>
        <dbReference type="EC" id="3.2.1.1"/>
    </reaction>
</comment>
<keyword evidence="11" id="KW-0326">Glycosidase</keyword>
<comment type="similarity">
    <text evidence="4 12">Belongs to the glycosyl hydrolase 13 family.</text>
</comment>
<dbReference type="GeneTree" id="ENSGT00940000163518"/>
<evidence type="ECO:0000313" key="15">
    <source>
        <dbReference type="Ensembl" id="ENSAMXP00000039189.1"/>
    </source>
</evidence>
<dbReference type="InterPro" id="IPR013780">
    <property type="entry name" value="Glyco_hydro_b"/>
</dbReference>
<evidence type="ECO:0000259" key="13">
    <source>
        <dbReference type="SMART" id="SM00632"/>
    </source>
</evidence>
<dbReference type="InterPro" id="IPR006046">
    <property type="entry name" value="Alpha_amylase"/>
</dbReference>
<evidence type="ECO:0000256" key="11">
    <source>
        <dbReference type="ARBA" id="ARBA00023295"/>
    </source>
</evidence>
<dbReference type="Pfam" id="PF02806">
    <property type="entry name" value="Alpha-amylase_C"/>
    <property type="match status" value="1"/>
</dbReference>
<dbReference type="InterPro" id="IPR006047">
    <property type="entry name" value="GH13_cat_dom"/>
</dbReference>
<dbReference type="InterPro" id="IPR006048">
    <property type="entry name" value="A-amylase/branching_C"/>
</dbReference>
<dbReference type="STRING" id="7994.ENSAMXP00000039189"/>
<proteinExistence type="inferred from homology"/>
<dbReference type="Gene3D" id="2.60.40.1180">
    <property type="entry name" value="Golgi alpha-mannosidase II"/>
    <property type="match status" value="1"/>
</dbReference>
<feature type="domain" description="Alpha-amylase C-terminal" evidence="13">
    <location>
        <begin position="350"/>
        <end position="426"/>
    </location>
</feature>
<evidence type="ECO:0000256" key="10">
    <source>
        <dbReference type="ARBA" id="ARBA00023277"/>
    </source>
</evidence>
<keyword evidence="10" id="KW-0119">Carbohydrate metabolism</keyword>
<dbReference type="GO" id="GO:0005975">
    <property type="term" value="P:carbohydrate metabolic process"/>
    <property type="evidence" value="ECO:0007669"/>
    <property type="project" value="InterPro"/>
</dbReference>
<dbReference type="AlphaFoldDB" id="A0A3B1JD18"/>
<dbReference type="Proteomes" id="UP000018467">
    <property type="component" value="Unassembled WGS sequence"/>
</dbReference>
<evidence type="ECO:0000256" key="9">
    <source>
        <dbReference type="ARBA" id="ARBA00023214"/>
    </source>
</evidence>